<dbReference type="GO" id="GO:0045892">
    <property type="term" value="P:negative regulation of DNA-templated transcription"/>
    <property type="evidence" value="ECO:0007669"/>
    <property type="project" value="InterPro"/>
</dbReference>
<dbReference type="Gene3D" id="1.10.357.10">
    <property type="entry name" value="Tetracycline Repressor, domain 2"/>
    <property type="match status" value="1"/>
</dbReference>
<dbReference type="InterPro" id="IPR050109">
    <property type="entry name" value="HTH-type_TetR-like_transc_reg"/>
</dbReference>
<evidence type="ECO:0000259" key="3">
    <source>
        <dbReference type="PROSITE" id="PS50977"/>
    </source>
</evidence>
<accession>A0A0B4XHP3</accession>
<dbReference type="PRINTS" id="PR00455">
    <property type="entry name" value="HTHTETR"/>
</dbReference>
<organism evidence="4 5">
    <name type="scientific">Isoalcanivorax pacificus W11-5</name>
    <dbReference type="NCBI Taxonomy" id="391936"/>
    <lineage>
        <taxon>Bacteria</taxon>
        <taxon>Pseudomonadati</taxon>
        <taxon>Pseudomonadota</taxon>
        <taxon>Gammaproteobacteria</taxon>
        <taxon>Oceanospirillales</taxon>
        <taxon>Alcanivoracaceae</taxon>
        <taxon>Isoalcanivorax</taxon>
    </lineage>
</organism>
<dbReference type="GO" id="GO:0000976">
    <property type="term" value="F:transcription cis-regulatory region binding"/>
    <property type="evidence" value="ECO:0007669"/>
    <property type="project" value="TreeGrafter"/>
</dbReference>
<dbReference type="EMBL" id="CP004387">
    <property type="protein sequence ID" value="AJD46576.1"/>
    <property type="molecule type" value="Genomic_DNA"/>
</dbReference>
<feature type="DNA-binding region" description="H-T-H motif" evidence="2">
    <location>
        <begin position="25"/>
        <end position="44"/>
    </location>
</feature>
<dbReference type="PROSITE" id="PS50977">
    <property type="entry name" value="HTH_TETR_2"/>
    <property type="match status" value="1"/>
</dbReference>
<evidence type="ECO:0000256" key="2">
    <source>
        <dbReference type="PROSITE-ProRule" id="PRU00335"/>
    </source>
</evidence>
<dbReference type="SUPFAM" id="SSF46689">
    <property type="entry name" value="Homeodomain-like"/>
    <property type="match status" value="1"/>
</dbReference>
<proteinExistence type="predicted"/>
<dbReference type="GO" id="GO:0003700">
    <property type="term" value="F:DNA-binding transcription factor activity"/>
    <property type="evidence" value="ECO:0007669"/>
    <property type="project" value="TreeGrafter"/>
</dbReference>
<evidence type="ECO:0000256" key="1">
    <source>
        <dbReference type="ARBA" id="ARBA00023125"/>
    </source>
</evidence>
<dbReference type="PANTHER" id="PTHR30055">
    <property type="entry name" value="HTH-TYPE TRANSCRIPTIONAL REGULATOR RUTR"/>
    <property type="match status" value="1"/>
</dbReference>
<reference evidence="4 5" key="1">
    <citation type="journal article" date="2012" name="J. Bacteriol.">
        <title>Genome sequence of an alkane-degrading bacterium, Alcanivorax pacificus type strain W11-5, isolated from deep sea sediment.</title>
        <authorList>
            <person name="Lai Q."/>
            <person name="Shao Z."/>
        </authorList>
    </citation>
    <scope>NUCLEOTIDE SEQUENCE [LARGE SCALE GENOMIC DNA]</scope>
    <source>
        <strain evidence="4 5">W11-5</strain>
    </source>
</reference>
<dbReference type="SUPFAM" id="SSF48498">
    <property type="entry name" value="Tetracyclin repressor-like, C-terminal domain"/>
    <property type="match status" value="1"/>
</dbReference>
<evidence type="ECO:0000313" key="5">
    <source>
        <dbReference type="Proteomes" id="UP000006764"/>
    </source>
</evidence>
<dbReference type="PANTHER" id="PTHR30055:SF196">
    <property type="entry name" value="HTH-TYPE TRANSCRIPTIONAL REGULATOR RUTR"/>
    <property type="match status" value="1"/>
</dbReference>
<keyword evidence="1 2" id="KW-0238">DNA-binding</keyword>
<dbReference type="InterPro" id="IPR009057">
    <property type="entry name" value="Homeodomain-like_sf"/>
</dbReference>
<dbReference type="Pfam" id="PF08362">
    <property type="entry name" value="TetR_C_3"/>
    <property type="match status" value="1"/>
</dbReference>
<feature type="domain" description="HTH tetR-type" evidence="3">
    <location>
        <begin position="2"/>
        <end position="62"/>
    </location>
</feature>
<gene>
    <name evidence="4" type="ORF">S7S_00760</name>
</gene>
<dbReference type="Proteomes" id="UP000006764">
    <property type="component" value="Chromosome"/>
</dbReference>
<dbReference type="KEGG" id="apac:S7S_00760"/>
<dbReference type="Gene3D" id="1.10.10.60">
    <property type="entry name" value="Homeodomain-like"/>
    <property type="match status" value="1"/>
</dbReference>
<name>A0A0B4XHP3_9GAMM</name>
<evidence type="ECO:0000313" key="4">
    <source>
        <dbReference type="EMBL" id="AJD46576.1"/>
    </source>
</evidence>
<keyword evidence="5" id="KW-1185">Reference proteome</keyword>
<dbReference type="InterPro" id="IPR001647">
    <property type="entry name" value="HTH_TetR"/>
</dbReference>
<protein>
    <submittedName>
        <fullName evidence="4">TetR family transcriptional regulator</fullName>
    </submittedName>
</protein>
<dbReference type="Pfam" id="PF00440">
    <property type="entry name" value="TetR_N"/>
    <property type="match status" value="1"/>
</dbReference>
<sequence length="197" mass="22424">MESKRGLILEAALNHFSRFGLHGTSLDQVAREAAISKTNLLYYFSSKEELYVGALQQLMDVWLYSLEGFTVDAEPMTAISDYIRTKLVLSRDYPRESRLFCLEVMQGAPLMIDVLEQRVRPLVAAKVRVINAWIAQGRMVPCDAHHLIFSLWAITQHYADFHVQIAAVTGKSLQDPAFFEETLRNVRALVLEGIRPR</sequence>
<dbReference type="InterPro" id="IPR036271">
    <property type="entry name" value="Tet_transcr_reg_TetR-rel_C_sf"/>
</dbReference>
<dbReference type="AlphaFoldDB" id="A0A0B4XHP3"/>
<dbReference type="HOGENOM" id="CLU_069356_1_0_6"/>
<dbReference type="NCBIfam" id="NF011584">
    <property type="entry name" value="PRK15008.1"/>
    <property type="match status" value="1"/>
</dbReference>
<dbReference type="InterPro" id="IPR013573">
    <property type="entry name" value="Tscrpt_reg_YcdC_C"/>
</dbReference>